<name>A0A0G4GDG8_9ALVE</name>
<evidence type="ECO:0000256" key="2">
    <source>
        <dbReference type="SAM" id="Phobius"/>
    </source>
</evidence>
<feature type="compositionally biased region" description="Low complexity" evidence="1">
    <location>
        <begin position="157"/>
        <end position="167"/>
    </location>
</feature>
<feature type="compositionally biased region" description="Basic and acidic residues" evidence="1">
    <location>
        <begin position="299"/>
        <end position="318"/>
    </location>
</feature>
<keyword evidence="2" id="KW-1133">Transmembrane helix</keyword>
<evidence type="ECO:0000256" key="1">
    <source>
        <dbReference type="SAM" id="MobiDB-lite"/>
    </source>
</evidence>
<feature type="region of interest" description="Disordered" evidence="1">
    <location>
        <begin position="299"/>
        <end position="327"/>
    </location>
</feature>
<feature type="region of interest" description="Disordered" evidence="1">
    <location>
        <begin position="136"/>
        <end position="171"/>
    </location>
</feature>
<feature type="region of interest" description="Disordered" evidence="1">
    <location>
        <begin position="1"/>
        <end position="30"/>
    </location>
</feature>
<evidence type="ECO:0000313" key="3">
    <source>
        <dbReference type="EMBL" id="CEM27217.1"/>
    </source>
</evidence>
<dbReference type="EMBL" id="CDMZ01001103">
    <property type="protein sequence ID" value="CEM27217.1"/>
    <property type="molecule type" value="Genomic_DNA"/>
</dbReference>
<keyword evidence="2" id="KW-0812">Transmembrane</keyword>
<dbReference type="VEuPathDB" id="CryptoDB:Cvel_4542"/>
<organism evidence="3">
    <name type="scientific">Chromera velia CCMP2878</name>
    <dbReference type="NCBI Taxonomy" id="1169474"/>
    <lineage>
        <taxon>Eukaryota</taxon>
        <taxon>Sar</taxon>
        <taxon>Alveolata</taxon>
        <taxon>Colpodellida</taxon>
        <taxon>Chromeraceae</taxon>
        <taxon>Chromera</taxon>
    </lineage>
</organism>
<sequence>MYRGRAVPVNPGEEGDGQGEGGACQSGRRGRCTGGGRCLSIREKREMYRGRAVPVNPGEEGDGDAGEIGPQFELLQQKLAEDLYTSAAHAYPALGAAATTEVFARSMEDVDRTLTAQCFGTMAYGKLASAVDRMLGGEGEFPGGEGEVEDDHSEVQSASGSASTGSVADEEEGVEAGATVWDVSVNSDGVRIATHLWRLILVIGVTFLAYRYVVRPVMDFMTPMRLVDVERASVRMFNVFEEQKRNLTEAEKTVARETVNYLDVEVLGPALDQQLALTKISIGCIARLRHFVEMEERRRSKREKERSKAAEEMKEVSSEHPPPTQHTPGIAMLSLGSISPDYLATLPRVLRPEDAPSREGEGSLRGWVDAFFERLHTAVGILSVFWVVSWILPCLETLLRGIFFFRHLRRQPATAVRVRANQVSFAFVAYVEWSLNNTGCAQNFEFAVMNNSVHVRVRCFRFLSFCLYTVPVVMLEYRLVRQLWKKRRRLHSIGFWKVIDAAGVAARFAGCAFNPSFMFQGAQTTKLTRYLSQIATNTVNIPDHAEVAVSSTGHVFVDHNP</sequence>
<feature type="compositionally biased region" description="Gly residues" evidence="1">
    <location>
        <begin position="136"/>
        <end position="145"/>
    </location>
</feature>
<accession>A0A0G4GDG8</accession>
<proteinExistence type="predicted"/>
<reference evidence="3" key="1">
    <citation type="submission" date="2014-11" db="EMBL/GenBank/DDBJ databases">
        <authorList>
            <person name="Otto D Thomas"/>
            <person name="Naeem Raeece"/>
        </authorList>
    </citation>
    <scope>NUCLEOTIDE SEQUENCE</scope>
</reference>
<feature type="transmembrane region" description="Helical" evidence="2">
    <location>
        <begin position="196"/>
        <end position="214"/>
    </location>
</feature>
<keyword evidence="2" id="KW-0472">Membrane</keyword>
<gene>
    <name evidence="3" type="ORF">Cvel_4542</name>
</gene>
<dbReference type="AlphaFoldDB" id="A0A0G4GDG8"/>
<protein>
    <submittedName>
        <fullName evidence="3">Uncharacterized protein</fullName>
    </submittedName>
</protein>